<dbReference type="InterPro" id="IPR008927">
    <property type="entry name" value="6-PGluconate_DH-like_C_sf"/>
</dbReference>
<dbReference type="EMBL" id="JAPMXC010000012">
    <property type="protein sequence ID" value="MCY0389779.1"/>
    <property type="molecule type" value="Genomic_DNA"/>
</dbReference>
<evidence type="ECO:0000256" key="8">
    <source>
        <dbReference type="PIRNR" id="PIRNR000124"/>
    </source>
</evidence>
<dbReference type="NCBIfam" id="TIGR03026">
    <property type="entry name" value="NDP-sugDHase"/>
    <property type="match status" value="1"/>
</dbReference>
<dbReference type="InterPro" id="IPR028357">
    <property type="entry name" value="UDPglc_DH_bac"/>
</dbReference>
<gene>
    <name evidence="10" type="ORF">OVY01_21795</name>
</gene>
<sequence length="460" mass="50061">MKITIIGTGYVGLVTGACLAEIGNDVFCLDVDPRKIKILNDGGVPIHEPGLKEIIARNREAGRLQFSTDVAASVAHGDIQFIAVGTPPDEDGSADLQYVLAAAKNIGAHMQGFKVIVDKSTVPVGTAAHVADVVNAALAERKLDHGFSVVSNPEFLKEGAAVDDFMRPDRIVLGCDEDEAGERAQALMRRLYAPFNRNHERTRYMDVRSAEFTKYAANAMLATRISFMNEMANLADRVGADIEAVRRGIGSDPRIGYSFLYAGTGYGGSCFPKDVQALIRTAADNGHDLKILNAVEAVNDAQKSVLVDKITKFYGENLRGKVFAVWGLAFKPNTDDMRAAPSRPLIAALLKRGATIRAYDPVSQEEARRVFAMDLKGEEDALGRLQFVDTQYEASADAHALIVVTEWKEFKSPDFGKLYRQLTSSAIFDGRNLYEPEALAAAGFHYEAIGRPFVTPSRPG</sequence>
<protein>
    <recommendedName>
        <fullName evidence="4 8">UDP-glucose 6-dehydrogenase</fullName>
        <ecNumber evidence="3 8">1.1.1.22</ecNumber>
    </recommendedName>
</protein>
<dbReference type="SUPFAM" id="SSF51735">
    <property type="entry name" value="NAD(P)-binding Rossmann-fold domains"/>
    <property type="match status" value="1"/>
</dbReference>
<dbReference type="SUPFAM" id="SSF48179">
    <property type="entry name" value="6-phosphogluconate dehydrogenase C-terminal domain-like"/>
    <property type="match status" value="1"/>
</dbReference>
<dbReference type="InterPro" id="IPR001732">
    <property type="entry name" value="UDP-Glc/GDP-Man_DH_N"/>
</dbReference>
<dbReference type="InterPro" id="IPR017476">
    <property type="entry name" value="UDP-Glc/GDP-Man"/>
</dbReference>
<name>A0ABT3ZT88_9BURK</name>
<accession>A0ABT3ZT88</accession>
<evidence type="ECO:0000313" key="11">
    <source>
        <dbReference type="Proteomes" id="UP001082899"/>
    </source>
</evidence>
<proteinExistence type="inferred from homology"/>
<dbReference type="SMART" id="SM00984">
    <property type="entry name" value="UDPG_MGDP_dh_C"/>
    <property type="match status" value="1"/>
</dbReference>
<evidence type="ECO:0000256" key="2">
    <source>
        <dbReference type="ARBA" id="ARBA00006601"/>
    </source>
</evidence>
<dbReference type="PANTHER" id="PTHR43750">
    <property type="entry name" value="UDP-GLUCOSE 6-DEHYDROGENASE TUAD"/>
    <property type="match status" value="1"/>
</dbReference>
<dbReference type="Pfam" id="PF03721">
    <property type="entry name" value="UDPG_MGDP_dh_N"/>
    <property type="match status" value="1"/>
</dbReference>
<dbReference type="PIRSF" id="PIRSF000124">
    <property type="entry name" value="UDPglc_GDPman_dh"/>
    <property type="match status" value="1"/>
</dbReference>
<organism evidence="10 11">
    <name type="scientific">Robbsia betulipollinis</name>
    <dbReference type="NCBI Taxonomy" id="2981849"/>
    <lineage>
        <taxon>Bacteria</taxon>
        <taxon>Pseudomonadati</taxon>
        <taxon>Pseudomonadota</taxon>
        <taxon>Betaproteobacteria</taxon>
        <taxon>Burkholderiales</taxon>
        <taxon>Burkholderiaceae</taxon>
        <taxon>Robbsia</taxon>
    </lineage>
</organism>
<dbReference type="Pfam" id="PF03720">
    <property type="entry name" value="UDPG_MGDP_dh_C"/>
    <property type="match status" value="1"/>
</dbReference>
<reference evidence="10" key="1">
    <citation type="submission" date="2022-11" db="EMBL/GenBank/DDBJ databases">
        <title>Robbsia betulipollinis sp. nov., isolated from pollen of birch (Betula pendula).</title>
        <authorList>
            <person name="Shi H."/>
            <person name="Ambika Manirajan B."/>
            <person name="Ratering S."/>
            <person name="Geissler-Plaum R."/>
            <person name="Schnell S."/>
        </authorList>
    </citation>
    <scope>NUCLEOTIDE SEQUENCE</scope>
    <source>
        <strain evidence="10">Bb-Pol-6</strain>
    </source>
</reference>
<dbReference type="PROSITE" id="PS51257">
    <property type="entry name" value="PROKAR_LIPOPROTEIN"/>
    <property type="match status" value="1"/>
</dbReference>
<feature type="domain" description="UDP-glucose/GDP-mannose dehydrogenase C-terminal" evidence="9">
    <location>
        <begin position="324"/>
        <end position="436"/>
    </location>
</feature>
<evidence type="ECO:0000313" key="10">
    <source>
        <dbReference type="EMBL" id="MCY0389779.1"/>
    </source>
</evidence>
<keyword evidence="11" id="KW-1185">Reference proteome</keyword>
<dbReference type="SUPFAM" id="SSF52413">
    <property type="entry name" value="UDP-glucose/GDP-mannose dehydrogenase C-terminal domain"/>
    <property type="match status" value="1"/>
</dbReference>
<dbReference type="InterPro" id="IPR036220">
    <property type="entry name" value="UDP-Glc/GDP-Man_DH_C_sf"/>
</dbReference>
<comment type="catalytic activity">
    <reaction evidence="7 8">
        <text>UDP-alpha-D-glucose + 2 NAD(+) + H2O = UDP-alpha-D-glucuronate + 2 NADH + 3 H(+)</text>
        <dbReference type="Rhea" id="RHEA:23596"/>
        <dbReference type="ChEBI" id="CHEBI:15377"/>
        <dbReference type="ChEBI" id="CHEBI:15378"/>
        <dbReference type="ChEBI" id="CHEBI:57540"/>
        <dbReference type="ChEBI" id="CHEBI:57945"/>
        <dbReference type="ChEBI" id="CHEBI:58052"/>
        <dbReference type="ChEBI" id="CHEBI:58885"/>
        <dbReference type="EC" id="1.1.1.22"/>
    </reaction>
</comment>
<evidence type="ECO:0000256" key="5">
    <source>
        <dbReference type="ARBA" id="ARBA00023002"/>
    </source>
</evidence>
<dbReference type="InterPro" id="IPR014026">
    <property type="entry name" value="UDP-Glc/GDP-Man_DH_dimer"/>
</dbReference>
<dbReference type="PANTHER" id="PTHR43750:SF3">
    <property type="entry name" value="UDP-GLUCOSE 6-DEHYDROGENASE TUAD"/>
    <property type="match status" value="1"/>
</dbReference>
<evidence type="ECO:0000256" key="4">
    <source>
        <dbReference type="ARBA" id="ARBA00015132"/>
    </source>
</evidence>
<dbReference type="Gene3D" id="1.20.5.100">
    <property type="entry name" value="Cytochrome c1, transmembrane anchor, C-terminal"/>
    <property type="match status" value="1"/>
</dbReference>
<comment type="similarity">
    <text evidence="2 8">Belongs to the UDP-glucose/GDP-mannose dehydrogenase family.</text>
</comment>
<dbReference type="InterPro" id="IPR036291">
    <property type="entry name" value="NAD(P)-bd_dom_sf"/>
</dbReference>
<dbReference type="InterPro" id="IPR014027">
    <property type="entry name" value="UDP-Glc/GDP-Man_DH_C"/>
</dbReference>
<dbReference type="EC" id="1.1.1.22" evidence="3 8"/>
<evidence type="ECO:0000256" key="7">
    <source>
        <dbReference type="ARBA" id="ARBA00047473"/>
    </source>
</evidence>
<dbReference type="Pfam" id="PF00984">
    <property type="entry name" value="UDPG_MGDP_dh"/>
    <property type="match status" value="1"/>
</dbReference>
<comment type="pathway">
    <text evidence="1">Nucleotide-sugar biosynthesis; UDP-alpha-D-glucuronate biosynthesis; UDP-alpha-D-glucuronate from UDP-alpha-D-glucose: step 1/1.</text>
</comment>
<evidence type="ECO:0000256" key="6">
    <source>
        <dbReference type="ARBA" id="ARBA00023027"/>
    </source>
</evidence>
<evidence type="ECO:0000256" key="1">
    <source>
        <dbReference type="ARBA" id="ARBA00004701"/>
    </source>
</evidence>
<comment type="caution">
    <text evidence="10">The sequence shown here is derived from an EMBL/GenBank/DDBJ whole genome shotgun (WGS) entry which is preliminary data.</text>
</comment>
<dbReference type="Gene3D" id="3.40.50.720">
    <property type="entry name" value="NAD(P)-binding Rossmann-like Domain"/>
    <property type="match status" value="2"/>
</dbReference>
<dbReference type="RefSeq" id="WP_267849707.1">
    <property type="nucleotide sequence ID" value="NZ_JAPMXC010000012.1"/>
</dbReference>
<keyword evidence="6 8" id="KW-0520">NAD</keyword>
<keyword evidence="5 8" id="KW-0560">Oxidoreductase</keyword>
<dbReference type="Proteomes" id="UP001082899">
    <property type="component" value="Unassembled WGS sequence"/>
</dbReference>
<evidence type="ECO:0000259" key="9">
    <source>
        <dbReference type="SMART" id="SM00984"/>
    </source>
</evidence>
<evidence type="ECO:0000256" key="3">
    <source>
        <dbReference type="ARBA" id="ARBA00012954"/>
    </source>
</evidence>
<dbReference type="PIRSF" id="PIRSF500134">
    <property type="entry name" value="UDPglc_DH_bac"/>
    <property type="match status" value="1"/>
</dbReference>